<organism evidence="1 2">
    <name type="scientific">Paraglaciecola chathamensis</name>
    <dbReference type="NCBI Taxonomy" id="368405"/>
    <lineage>
        <taxon>Bacteria</taxon>
        <taxon>Pseudomonadati</taxon>
        <taxon>Pseudomonadota</taxon>
        <taxon>Gammaproteobacteria</taxon>
        <taxon>Alteromonadales</taxon>
        <taxon>Alteromonadaceae</taxon>
        <taxon>Paraglaciecola</taxon>
    </lineage>
</organism>
<dbReference type="AlphaFoldDB" id="A0A8H9M2L9"/>
<reference evidence="1" key="1">
    <citation type="journal article" date="2014" name="Int. J. Syst. Evol. Microbiol.">
        <title>Complete genome sequence of Corynebacterium casei LMG S-19264T (=DSM 44701T), isolated from a smear-ripened cheese.</title>
        <authorList>
            <consortium name="US DOE Joint Genome Institute (JGI-PGF)"/>
            <person name="Walter F."/>
            <person name="Albersmeier A."/>
            <person name="Kalinowski J."/>
            <person name="Ruckert C."/>
        </authorList>
    </citation>
    <scope>NUCLEOTIDE SEQUENCE</scope>
    <source>
        <strain evidence="1">KCTC 32337</strain>
    </source>
</reference>
<proteinExistence type="predicted"/>
<comment type="caution">
    <text evidence="1">The sequence shown here is derived from an EMBL/GenBank/DDBJ whole genome shotgun (WGS) entry which is preliminary data.</text>
</comment>
<dbReference type="Proteomes" id="UP000622604">
    <property type="component" value="Unassembled WGS sequence"/>
</dbReference>
<dbReference type="EMBL" id="BMZC01000014">
    <property type="protein sequence ID" value="GGZ77368.1"/>
    <property type="molecule type" value="Genomic_DNA"/>
</dbReference>
<dbReference type="RefSeq" id="WP_013755136.1">
    <property type="nucleotide sequence ID" value="NZ_BMZC01000014.1"/>
</dbReference>
<evidence type="ECO:0000313" key="1">
    <source>
        <dbReference type="EMBL" id="GGZ77368.1"/>
    </source>
</evidence>
<name>A0A8H9M2L9_9ALTE</name>
<evidence type="ECO:0000313" key="2">
    <source>
        <dbReference type="Proteomes" id="UP000622604"/>
    </source>
</evidence>
<dbReference type="InterPro" id="IPR057079">
    <property type="entry name" value="IcmW-like"/>
</dbReference>
<protein>
    <submittedName>
        <fullName evidence="1">Uncharacterized protein</fullName>
    </submittedName>
</protein>
<dbReference type="Pfam" id="PF23130">
    <property type="entry name" value="IcmW"/>
    <property type="match status" value="1"/>
</dbReference>
<reference evidence="1" key="2">
    <citation type="submission" date="2020-09" db="EMBL/GenBank/DDBJ databases">
        <authorList>
            <person name="Sun Q."/>
            <person name="Kim S."/>
        </authorList>
    </citation>
    <scope>NUCLEOTIDE SEQUENCE</scope>
    <source>
        <strain evidence="1">KCTC 32337</strain>
    </source>
</reference>
<accession>A0A8H9M2L9</accession>
<gene>
    <name evidence="1" type="ORF">GCM10011274_39310</name>
</gene>
<sequence length="161" mass="18099">MARDFQLTPNSVAFFWKDKADSAGFIDYLLERESWTLDHDPRVEAELAIWASDLSKGNGHFLKSSEGMASFLTVLAFIGSDKAFFLLNKLSETFPTILNQLSSFASAHLEDDDLRRIAVIFLDRLRVANQHSAINSALGIDRLALVQYAIRQVIENHGKII</sequence>